<dbReference type="GO" id="GO:0034618">
    <property type="term" value="F:arginine binding"/>
    <property type="evidence" value="ECO:0007669"/>
    <property type="project" value="InterPro"/>
</dbReference>
<feature type="domain" description="Arginine repressor C-terminal" evidence="11">
    <location>
        <begin position="77"/>
        <end position="142"/>
    </location>
</feature>
<dbReference type="PANTHER" id="PTHR34471">
    <property type="entry name" value="ARGININE REPRESSOR"/>
    <property type="match status" value="1"/>
</dbReference>
<evidence type="ECO:0000256" key="9">
    <source>
        <dbReference type="HAMAP-Rule" id="MF_00173"/>
    </source>
</evidence>
<proteinExistence type="inferred from homology"/>
<keyword evidence="6 9" id="KW-0805">Transcription regulation</keyword>
<evidence type="ECO:0000313" key="13">
    <source>
        <dbReference type="Proteomes" id="UP000031465"/>
    </source>
</evidence>
<keyword evidence="9" id="KW-0055">Arginine biosynthesis</keyword>
<dbReference type="GO" id="GO:1900079">
    <property type="term" value="P:regulation of arginine biosynthetic process"/>
    <property type="evidence" value="ECO:0007669"/>
    <property type="project" value="UniProtKB-UniRule"/>
</dbReference>
<keyword evidence="9" id="KW-0678">Repressor</keyword>
<dbReference type="Gene3D" id="1.10.10.10">
    <property type="entry name" value="Winged helix-like DNA-binding domain superfamily/Winged helix DNA-binding domain"/>
    <property type="match status" value="1"/>
</dbReference>
<keyword evidence="8 9" id="KW-0804">Transcription</keyword>
<gene>
    <name evidence="9 12" type="primary">argR</name>
    <name evidence="12" type="ORF">DB44_ER00520</name>
</gene>
<comment type="similarity">
    <text evidence="3 9">Belongs to the ArgR family.</text>
</comment>
<dbReference type="InterPro" id="IPR036390">
    <property type="entry name" value="WH_DNA-bd_sf"/>
</dbReference>
<feature type="domain" description="Arginine repressor DNA-binding" evidence="10">
    <location>
        <begin position="5"/>
        <end position="69"/>
    </location>
</feature>
<evidence type="ECO:0000256" key="8">
    <source>
        <dbReference type="ARBA" id="ARBA00023163"/>
    </source>
</evidence>
<dbReference type="AlphaFoldDB" id="A0A0C1H8D7"/>
<dbReference type="InterPro" id="IPR001669">
    <property type="entry name" value="Arg_repress"/>
</dbReference>
<dbReference type="Gene3D" id="3.30.1360.40">
    <property type="match status" value="1"/>
</dbReference>
<dbReference type="GO" id="GO:0006526">
    <property type="term" value="P:L-arginine biosynthetic process"/>
    <property type="evidence" value="ECO:0007669"/>
    <property type="project" value="UniProtKB-UniPathway"/>
</dbReference>
<protein>
    <recommendedName>
        <fullName evidence="4 9">Arginine repressor</fullName>
    </recommendedName>
</protein>
<dbReference type="GO" id="GO:0051259">
    <property type="term" value="P:protein complex oligomerization"/>
    <property type="evidence" value="ECO:0007669"/>
    <property type="project" value="InterPro"/>
</dbReference>
<dbReference type="Proteomes" id="UP000031465">
    <property type="component" value="Unassembled WGS sequence"/>
</dbReference>
<organism evidence="12 13">
    <name type="scientific">Candidatus Protochlamydia amoebophila</name>
    <dbReference type="NCBI Taxonomy" id="362787"/>
    <lineage>
        <taxon>Bacteria</taxon>
        <taxon>Pseudomonadati</taxon>
        <taxon>Chlamydiota</taxon>
        <taxon>Chlamydiia</taxon>
        <taxon>Parachlamydiales</taxon>
        <taxon>Parachlamydiaceae</taxon>
        <taxon>Candidatus Protochlamydia</taxon>
    </lineage>
</organism>
<comment type="caution">
    <text evidence="12">The sequence shown here is derived from an EMBL/GenBank/DDBJ whole genome shotgun (WGS) entry which is preliminary data.</text>
</comment>
<evidence type="ECO:0000256" key="1">
    <source>
        <dbReference type="ARBA" id="ARBA00004496"/>
    </source>
</evidence>
<dbReference type="SUPFAM" id="SSF46785">
    <property type="entry name" value="Winged helix' DNA-binding domain"/>
    <property type="match status" value="1"/>
</dbReference>
<sequence>MPDKNQPARLEAIKKLLRETLISDQKTLVSLLKTQFGIETNQPVLSRDLRRLGVSKKEINQEMFYALPDLDIRIELIKQAIIEIKYNEALIVIKTHPGLAAFIGDYIDQETELDILGCLAGENIVFITCHSIKNIQKTYEMICQKLHFKKNAS</sequence>
<dbReference type="GO" id="GO:0003677">
    <property type="term" value="F:DNA binding"/>
    <property type="evidence" value="ECO:0007669"/>
    <property type="project" value="UniProtKB-KW"/>
</dbReference>
<dbReference type="GO" id="GO:0003700">
    <property type="term" value="F:DNA-binding transcription factor activity"/>
    <property type="evidence" value="ECO:0007669"/>
    <property type="project" value="UniProtKB-UniRule"/>
</dbReference>
<accession>A0A0C1H8D7</accession>
<keyword evidence="9" id="KW-0028">Amino-acid biosynthesis</keyword>
<dbReference type="InterPro" id="IPR020900">
    <property type="entry name" value="Arg_repress_DNA-bd"/>
</dbReference>
<evidence type="ECO:0000259" key="11">
    <source>
        <dbReference type="Pfam" id="PF02863"/>
    </source>
</evidence>
<dbReference type="PATRIC" id="fig|362787.3.peg.1727"/>
<reference evidence="12 13" key="1">
    <citation type="journal article" date="2014" name="Mol. Biol. Evol.">
        <title>Massive expansion of Ubiquitination-related gene families within the Chlamydiae.</title>
        <authorList>
            <person name="Domman D."/>
            <person name="Collingro A."/>
            <person name="Lagkouvardos I."/>
            <person name="Gehre L."/>
            <person name="Weinmaier T."/>
            <person name="Rattei T."/>
            <person name="Subtil A."/>
            <person name="Horn M."/>
        </authorList>
    </citation>
    <scope>NUCLEOTIDE SEQUENCE [LARGE SCALE GENOMIC DNA]</scope>
    <source>
        <strain evidence="12 13">EI2</strain>
    </source>
</reference>
<dbReference type="SUPFAM" id="SSF55252">
    <property type="entry name" value="C-terminal domain of arginine repressor"/>
    <property type="match status" value="1"/>
</dbReference>
<comment type="pathway">
    <text evidence="2 9">Amino-acid biosynthesis; L-arginine biosynthesis [regulation].</text>
</comment>
<dbReference type="GO" id="GO:0005737">
    <property type="term" value="C:cytoplasm"/>
    <property type="evidence" value="ECO:0007669"/>
    <property type="project" value="UniProtKB-SubCell"/>
</dbReference>
<evidence type="ECO:0000256" key="7">
    <source>
        <dbReference type="ARBA" id="ARBA00023125"/>
    </source>
</evidence>
<dbReference type="RefSeq" id="WP_039359998.1">
    <property type="nucleotide sequence ID" value="NZ_JSAN01000115.1"/>
</dbReference>
<dbReference type="HAMAP" id="MF_00173">
    <property type="entry name" value="Arg_repressor"/>
    <property type="match status" value="1"/>
</dbReference>
<keyword evidence="5 9" id="KW-0963">Cytoplasm</keyword>
<evidence type="ECO:0000256" key="3">
    <source>
        <dbReference type="ARBA" id="ARBA00008316"/>
    </source>
</evidence>
<dbReference type="Pfam" id="PF01316">
    <property type="entry name" value="Arg_repressor"/>
    <property type="match status" value="1"/>
</dbReference>
<evidence type="ECO:0000259" key="10">
    <source>
        <dbReference type="Pfam" id="PF01316"/>
    </source>
</evidence>
<dbReference type="EMBL" id="JSAN01000115">
    <property type="protein sequence ID" value="KIC71123.1"/>
    <property type="molecule type" value="Genomic_DNA"/>
</dbReference>
<evidence type="ECO:0000256" key="5">
    <source>
        <dbReference type="ARBA" id="ARBA00022490"/>
    </source>
</evidence>
<dbReference type="UniPathway" id="UPA00068"/>
<evidence type="ECO:0000256" key="2">
    <source>
        <dbReference type="ARBA" id="ARBA00005040"/>
    </source>
</evidence>
<evidence type="ECO:0000256" key="6">
    <source>
        <dbReference type="ARBA" id="ARBA00023015"/>
    </source>
</evidence>
<dbReference type="InterPro" id="IPR036251">
    <property type="entry name" value="Arg_repress_C_sf"/>
</dbReference>
<evidence type="ECO:0000313" key="12">
    <source>
        <dbReference type="EMBL" id="KIC71123.1"/>
    </source>
</evidence>
<dbReference type="Pfam" id="PF02863">
    <property type="entry name" value="Arg_repressor_C"/>
    <property type="match status" value="1"/>
</dbReference>
<keyword evidence="7 9" id="KW-0238">DNA-binding</keyword>
<dbReference type="InterPro" id="IPR036388">
    <property type="entry name" value="WH-like_DNA-bd_sf"/>
</dbReference>
<name>A0A0C1H8D7_9BACT</name>
<dbReference type="PANTHER" id="PTHR34471:SF1">
    <property type="entry name" value="ARGININE REPRESSOR"/>
    <property type="match status" value="1"/>
</dbReference>
<comment type="subcellular location">
    <subcellularLocation>
        <location evidence="1 9">Cytoplasm</location>
    </subcellularLocation>
</comment>
<dbReference type="PRINTS" id="PR01467">
    <property type="entry name" value="ARGREPRESSOR"/>
</dbReference>
<comment type="function">
    <text evidence="9">Regulates arginine biosynthesis genes.</text>
</comment>
<evidence type="ECO:0000256" key="4">
    <source>
        <dbReference type="ARBA" id="ARBA00021148"/>
    </source>
</evidence>
<dbReference type="InterPro" id="IPR020899">
    <property type="entry name" value="Arg_repress_C"/>
</dbReference>